<dbReference type="RefSeq" id="WP_115219446.1">
    <property type="nucleotide sequence ID" value="NZ_UHIA01000004.1"/>
</dbReference>
<proteinExistence type="inferred from homology"/>
<accession>A0A380N3I7</accession>
<evidence type="ECO:0000256" key="7">
    <source>
        <dbReference type="SAM" id="Phobius"/>
    </source>
</evidence>
<dbReference type="PANTHER" id="PTHR33884:SF7">
    <property type="entry name" value="BSL8023 PROTEIN"/>
    <property type="match status" value="1"/>
</dbReference>
<comment type="similarity">
    <text evidence="2">Belongs to the UPF0410 family.</text>
</comment>
<dbReference type="PANTHER" id="PTHR33884">
    <property type="entry name" value="UPF0410 PROTEIN YMGE"/>
    <property type="match status" value="1"/>
</dbReference>
<name>A0A380N3I7_9GAMM</name>
<evidence type="ECO:0000313" key="9">
    <source>
        <dbReference type="Proteomes" id="UP000254575"/>
    </source>
</evidence>
<feature type="transmembrane region" description="Helical" evidence="7">
    <location>
        <begin position="29"/>
        <end position="49"/>
    </location>
</feature>
<reference evidence="8 9" key="1">
    <citation type="submission" date="2018-06" db="EMBL/GenBank/DDBJ databases">
        <authorList>
            <consortium name="Pathogen Informatics"/>
            <person name="Doyle S."/>
        </authorList>
    </citation>
    <scope>NUCLEOTIDE SEQUENCE [LARGE SCALE GENOMIC DNA]</scope>
    <source>
        <strain evidence="8 9">NCTC10717</strain>
    </source>
</reference>
<keyword evidence="6 7" id="KW-0472">Membrane</keyword>
<keyword evidence="9" id="KW-1185">Reference proteome</keyword>
<evidence type="ECO:0000256" key="4">
    <source>
        <dbReference type="ARBA" id="ARBA00022692"/>
    </source>
</evidence>
<evidence type="ECO:0000256" key="1">
    <source>
        <dbReference type="ARBA" id="ARBA00004651"/>
    </source>
</evidence>
<evidence type="ECO:0000256" key="5">
    <source>
        <dbReference type="ARBA" id="ARBA00022989"/>
    </source>
</evidence>
<evidence type="ECO:0000256" key="6">
    <source>
        <dbReference type="ARBA" id="ARBA00023136"/>
    </source>
</evidence>
<keyword evidence="3" id="KW-1003">Cell membrane</keyword>
<dbReference type="InterPro" id="IPR007341">
    <property type="entry name" value="Transgly_assoc"/>
</dbReference>
<protein>
    <submittedName>
        <fullName evidence="8">Transglycosylase associated protein</fullName>
    </submittedName>
</protein>
<evidence type="ECO:0000256" key="2">
    <source>
        <dbReference type="ARBA" id="ARBA00011006"/>
    </source>
</evidence>
<keyword evidence="5 7" id="KW-1133">Transmembrane helix</keyword>
<comment type="subcellular location">
    <subcellularLocation>
        <location evidence="1">Cell membrane</location>
        <topology evidence="1">Multi-pass membrane protein</topology>
    </subcellularLocation>
</comment>
<gene>
    <name evidence="8" type="ORF">NCTC10717_02409</name>
</gene>
<organism evidence="8 9">
    <name type="scientific">Suttonella indologenes</name>
    <dbReference type="NCBI Taxonomy" id="13276"/>
    <lineage>
        <taxon>Bacteria</taxon>
        <taxon>Pseudomonadati</taxon>
        <taxon>Pseudomonadota</taxon>
        <taxon>Gammaproteobacteria</taxon>
        <taxon>Cardiobacteriales</taxon>
        <taxon>Cardiobacteriaceae</taxon>
        <taxon>Suttonella</taxon>
    </lineage>
</organism>
<evidence type="ECO:0000313" key="8">
    <source>
        <dbReference type="EMBL" id="SUO98653.1"/>
    </source>
</evidence>
<dbReference type="EMBL" id="UHIA01000004">
    <property type="protein sequence ID" value="SUO98653.1"/>
    <property type="molecule type" value="Genomic_DNA"/>
</dbReference>
<keyword evidence="4 7" id="KW-0812">Transmembrane</keyword>
<feature type="transmembrane region" description="Helical" evidence="7">
    <location>
        <begin position="6"/>
        <end position="22"/>
    </location>
</feature>
<dbReference type="Pfam" id="PF04226">
    <property type="entry name" value="Transgly_assoc"/>
    <property type="match status" value="1"/>
</dbReference>
<dbReference type="AlphaFoldDB" id="A0A380N3I7"/>
<dbReference type="GO" id="GO:0005886">
    <property type="term" value="C:plasma membrane"/>
    <property type="evidence" value="ECO:0007669"/>
    <property type="project" value="UniProtKB-SubCell"/>
</dbReference>
<feature type="transmembrane region" description="Helical" evidence="7">
    <location>
        <begin position="61"/>
        <end position="80"/>
    </location>
</feature>
<evidence type="ECO:0000256" key="3">
    <source>
        <dbReference type="ARBA" id="ARBA00022475"/>
    </source>
</evidence>
<dbReference type="OrthoDB" id="9811343at2"/>
<sequence length="84" mass="8586">MGTGIIGMIVIGFLAGLIARAIKPGNDKLGFWMTTGLGIAGSFVAGFLGSSLGLYRQGEPVGFIASVIGAIIILVVFSMIGKKK</sequence>
<dbReference type="Proteomes" id="UP000254575">
    <property type="component" value="Unassembled WGS sequence"/>
</dbReference>